<dbReference type="KEGG" id="cci:CC1G_06476"/>
<dbReference type="EMBL" id="AACS02000012">
    <property type="protein sequence ID" value="EAU86715.2"/>
    <property type="molecule type" value="Genomic_DNA"/>
</dbReference>
<evidence type="ECO:0000256" key="17">
    <source>
        <dbReference type="SAM" id="SignalP"/>
    </source>
</evidence>
<evidence type="ECO:0000256" key="3">
    <source>
        <dbReference type="ARBA" id="ARBA00010790"/>
    </source>
</evidence>
<dbReference type="GO" id="GO:0005576">
    <property type="term" value="C:extracellular region"/>
    <property type="evidence" value="ECO:0007669"/>
    <property type="project" value="UniProtKB-SubCell"/>
</dbReference>
<dbReference type="Pfam" id="PF00732">
    <property type="entry name" value="GMC_oxred_N"/>
    <property type="match status" value="1"/>
</dbReference>
<evidence type="ECO:0000256" key="11">
    <source>
        <dbReference type="ARBA" id="ARBA00034010"/>
    </source>
</evidence>
<organism evidence="20 21">
    <name type="scientific">Coprinopsis cinerea (strain Okayama-7 / 130 / ATCC MYA-4618 / FGSC 9003)</name>
    <name type="common">Inky cap fungus</name>
    <name type="synonym">Hormographiella aspergillata</name>
    <dbReference type="NCBI Taxonomy" id="240176"/>
    <lineage>
        <taxon>Eukaryota</taxon>
        <taxon>Fungi</taxon>
        <taxon>Dikarya</taxon>
        <taxon>Basidiomycota</taxon>
        <taxon>Agaricomycotina</taxon>
        <taxon>Agaricomycetes</taxon>
        <taxon>Agaricomycetidae</taxon>
        <taxon>Agaricales</taxon>
        <taxon>Agaricineae</taxon>
        <taxon>Psathyrellaceae</taxon>
        <taxon>Coprinopsis</taxon>
    </lineage>
</organism>
<dbReference type="GO" id="GO:0033718">
    <property type="term" value="F:pyranose dehydrogenase (acceptor) activity"/>
    <property type="evidence" value="ECO:0007669"/>
    <property type="project" value="UniProtKB-EC"/>
</dbReference>
<feature type="active site" description="Proton acceptor" evidence="15">
    <location>
        <position position="573"/>
    </location>
</feature>
<comment type="function">
    <text evidence="9">Catalyzes the single-oxidation or sequential double oxidation reaction of carbohydrates primarily at carbon-2 and/or carbon-3 with the concomitant reduction of the flavin. The enzyme exhibits a broad sugar substrate specificity, oxidizing different aldopyranoses to the corresponding C-1, C-2, C-3 or C-1,2, C-2,3 and C-3,4 (di)dehydro sugars with substrate-specific regioselectivity. Accepts only a narrow range of electron acceptors such as substituted benzoquinones and complexed metal ions and reacts extremely slowly with O(2) as acceptor. May play a role in the natural recycling of plant matter by oxidizing all major monosaccharides in lignocellulose and by reducing quinone compounds or reactive radical species generated during lignin depolymerization.</text>
</comment>
<comment type="catalytic activity">
    <reaction evidence="13">
        <text>a pyranoside + acceptor = a pyranosid-3-ulose + reduced acceptor.</text>
        <dbReference type="EC" id="1.1.99.29"/>
    </reaction>
</comment>
<evidence type="ECO:0000313" key="20">
    <source>
        <dbReference type="EMBL" id="EAU86715.2"/>
    </source>
</evidence>
<dbReference type="InterPro" id="IPR012132">
    <property type="entry name" value="GMC_OxRdtase"/>
</dbReference>
<dbReference type="AlphaFoldDB" id="A8NN89"/>
<evidence type="ECO:0000256" key="6">
    <source>
        <dbReference type="ARBA" id="ARBA00022525"/>
    </source>
</evidence>
<dbReference type="PROSITE" id="PS51257">
    <property type="entry name" value="PROKAR_LIPOPROTEIN"/>
    <property type="match status" value="1"/>
</dbReference>
<dbReference type="GO" id="GO:0050660">
    <property type="term" value="F:flavin adenine dinucleotide binding"/>
    <property type="evidence" value="ECO:0007669"/>
    <property type="project" value="InterPro"/>
</dbReference>
<comment type="catalytic activity">
    <reaction evidence="12">
        <text>pyranose + acceptor = pyranos-3-ulose + reduced acceptor.</text>
        <dbReference type="EC" id="1.1.99.29"/>
    </reaction>
</comment>
<dbReference type="Pfam" id="PF05199">
    <property type="entry name" value="GMC_oxred_C"/>
    <property type="match status" value="1"/>
</dbReference>
<feature type="binding site" evidence="16">
    <location>
        <position position="110"/>
    </location>
    <ligand>
        <name>FAD</name>
        <dbReference type="ChEBI" id="CHEBI:57692"/>
    </ligand>
</feature>
<dbReference type="VEuPathDB" id="FungiDB:CC1G_06476"/>
<evidence type="ECO:0000256" key="12">
    <source>
        <dbReference type="ARBA" id="ARBA00034029"/>
    </source>
</evidence>
<evidence type="ECO:0000259" key="19">
    <source>
        <dbReference type="Pfam" id="PF05199"/>
    </source>
</evidence>
<proteinExistence type="inferred from homology"/>
<comment type="cofactor">
    <cofactor evidence="1 16">
        <name>FAD</name>
        <dbReference type="ChEBI" id="CHEBI:57692"/>
    </cofactor>
</comment>
<keyword evidence="8 16" id="KW-0274">FAD</keyword>
<feature type="chain" id="PRO_5002726576" description="pyranose dehydrogenase (acceptor)" evidence="17">
    <location>
        <begin position="18"/>
        <end position="593"/>
    </location>
</feature>
<dbReference type="InterPro" id="IPR000172">
    <property type="entry name" value="GMC_OxRdtase_N"/>
</dbReference>
<evidence type="ECO:0000256" key="15">
    <source>
        <dbReference type="PIRSR" id="PIRSR000137-1"/>
    </source>
</evidence>
<evidence type="ECO:0000256" key="8">
    <source>
        <dbReference type="ARBA" id="ARBA00022827"/>
    </source>
</evidence>
<dbReference type="RefSeq" id="XP_001835073.2">
    <property type="nucleotide sequence ID" value="XM_001835021.2"/>
</dbReference>
<name>A8NN89_COPC7</name>
<evidence type="ECO:0000256" key="9">
    <source>
        <dbReference type="ARBA" id="ARBA00024699"/>
    </source>
</evidence>
<comment type="similarity">
    <text evidence="3">Belongs to the GMC oxidoreductase family.</text>
</comment>
<keyword evidence="6" id="KW-0964">Secreted</keyword>
<dbReference type="OrthoDB" id="269227at2759"/>
<dbReference type="SUPFAM" id="SSF54373">
    <property type="entry name" value="FAD-linked reductases, C-terminal domain"/>
    <property type="match status" value="1"/>
</dbReference>
<dbReference type="OMA" id="NTGHWEL"/>
<evidence type="ECO:0000313" key="21">
    <source>
        <dbReference type="Proteomes" id="UP000001861"/>
    </source>
</evidence>
<dbReference type="GeneID" id="6011599"/>
<dbReference type="PANTHER" id="PTHR11552:SF147">
    <property type="entry name" value="CHOLINE DEHYDROGENASE, MITOCHONDRIAL"/>
    <property type="match status" value="1"/>
</dbReference>
<comment type="catalytic activity">
    <reaction evidence="14">
        <text>a pyranoside + acceptor = a pyranosid-3,4-diulose + reduced acceptor.</text>
        <dbReference type="EC" id="1.1.99.29"/>
    </reaction>
</comment>
<evidence type="ECO:0000259" key="18">
    <source>
        <dbReference type="Pfam" id="PF00732"/>
    </source>
</evidence>
<evidence type="ECO:0000256" key="14">
    <source>
        <dbReference type="ARBA" id="ARBA00034059"/>
    </source>
</evidence>
<gene>
    <name evidence="20" type="ORF">CC1G_06476</name>
</gene>
<evidence type="ECO:0000256" key="2">
    <source>
        <dbReference type="ARBA" id="ARBA00004613"/>
    </source>
</evidence>
<comment type="caution">
    <text evidence="20">The sequence shown here is derived from an EMBL/GenBank/DDBJ whole genome shotgun (WGS) entry which is preliminary data.</text>
</comment>
<feature type="binding site" evidence="16">
    <location>
        <begin position="528"/>
        <end position="529"/>
    </location>
    <ligand>
        <name>FAD</name>
        <dbReference type="ChEBI" id="CHEBI:57692"/>
    </ligand>
</feature>
<evidence type="ECO:0000256" key="7">
    <source>
        <dbReference type="ARBA" id="ARBA00022630"/>
    </source>
</evidence>
<keyword evidence="21" id="KW-1185">Reference proteome</keyword>
<evidence type="ECO:0000256" key="16">
    <source>
        <dbReference type="PIRSR" id="PIRSR000137-2"/>
    </source>
</evidence>
<feature type="active site" description="Proton donor" evidence="15">
    <location>
        <position position="529"/>
    </location>
</feature>
<accession>A8NN89</accession>
<comment type="catalytic activity">
    <reaction evidence="11">
        <text>pyranose + acceptor = pyranos-2,3-diulose + reduced acceptor.</text>
        <dbReference type="EC" id="1.1.99.29"/>
    </reaction>
</comment>
<dbReference type="Proteomes" id="UP000001861">
    <property type="component" value="Unassembled WGS sequence"/>
</dbReference>
<dbReference type="Gene3D" id="3.30.560.10">
    <property type="entry name" value="Glucose Oxidase, domain 3"/>
    <property type="match status" value="1"/>
</dbReference>
<dbReference type="InParanoid" id="A8NN89"/>
<dbReference type="EC" id="1.1.99.29" evidence="5"/>
<evidence type="ECO:0000256" key="1">
    <source>
        <dbReference type="ARBA" id="ARBA00001974"/>
    </source>
</evidence>
<protein>
    <recommendedName>
        <fullName evidence="5">pyranose dehydrogenase (acceptor)</fullName>
        <ecNumber evidence="5">1.1.99.29</ecNumber>
    </recommendedName>
</protein>
<sequence>MSRIALFVAALVAGCSAAVYQNINAAPRINYDFIIVGGGTAGSVLARRLSENHRHQVLLIESGPSHEGVLNIQVPSNVGLLFRTEYDWNFTTTPQTALNGRVLDYNRGHVLGGSSSINGMYWTKGSAEDYDRWASVTGDPGWSWNNLFQYTLKMESLVPPADGHDTTGQVDPSVHGTSGNVKISLPGHPLEIDPLVMAAAAELGGEFTPIVDMNSGSPLGTGWTQSTIGNGERSSAATAYLESDCLRRRNLHVVVNTRVTRVLQTRGGPGRAFRTVEIATQKNPNAPRIQLTAKKEVILSAGAIGTPHILLNSGFGNPSELAALGIRPAVNLPGVGKNLTDHPFTYVAWEVNSTSTRDVLTLDPNAAAQAFGQWFATRTGPLTILGTNQMSWLRIPDNSSIWGQFPDPSSGSNTPHFELNFDNSAGFTGAQGGYYTSAGITISTPWSRGSVTLQSSNPFDQPNIDPGLFTSAFDEQAMLHAIRTLRRFFQANAWNGYILQPAGAWTDAIMDNDEAAIALLKATVIHAWHACGTTVMSPKRAKYGVVDPDLTVKNVQGLRIVDAGVMPFIPAAHTQFAVYVIAERAADLIKAKW</sequence>
<dbReference type="InterPro" id="IPR007867">
    <property type="entry name" value="GMC_OxRtase_C"/>
</dbReference>
<keyword evidence="17" id="KW-0732">Signal</keyword>
<feature type="domain" description="Glucose-methanol-choline oxidoreductase N-terminal" evidence="18">
    <location>
        <begin position="31"/>
        <end position="343"/>
    </location>
</feature>
<evidence type="ECO:0000256" key="4">
    <source>
        <dbReference type="ARBA" id="ARBA00011245"/>
    </source>
</evidence>
<keyword evidence="7" id="KW-0285">Flavoprotein</keyword>
<evidence type="ECO:0000256" key="10">
    <source>
        <dbReference type="ARBA" id="ARBA00033986"/>
    </source>
</evidence>
<dbReference type="Gene3D" id="3.50.50.60">
    <property type="entry name" value="FAD/NAD(P)-binding domain"/>
    <property type="match status" value="1"/>
</dbReference>
<reference evidence="20 21" key="1">
    <citation type="journal article" date="2010" name="Proc. Natl. Acad. Sci. U.S.A.">
        <title>Insights into evolution of multicellular fungi from the assembled chromosomes of the mushroom Coprinopsis cinerea (Coprinus cinereus).</title>
        <authorList>
            <person name="Stajich J.E."/>
            <person name="Wilke S.K."/>
            <person name="Ahren D."/>
            <person name="Au C.H."/>
            <person name="Birren B.W."/>
            <person name="Borodovsky M."/>
            <person name="Burns C."/>
            <person name="Canback B."/>
            <person name="Casselton L.A."/>
            <person name="Cheng C.K."/>
            <person name="Deng J."/>
            <person name="Dietrich F.S."/>
            <person name="Fargo D.C."/>
            <person name="Farman M.L."/>
            <person name="Gathman A.C."/>
            <person name="Goldberg J."/>
            <person name="Guigo R."/>
            <person name="Hoegger P.J."/>
            <person name="Hooker J.B."/>
            <person name="Huggins A."/>
            <person name="James T.Y."/>
            <person name="Kamada T."/>
            <person name="Kilaru S."/>
            <person name="Kodira C."/>
            <person name="Kues U."/>
            <person name="Kupfer D."/>
            <person name="Kwan H.S."/>
            <person name="Lomsadze A."/>
            <person name="Li W."/>
            <person name="Lilly W.W."/>
            <person name="Ma L.J."/>
            <person name="Mackey A.J."/>
            <person name="Manning G."/>
            <person name="Martin F."/>
            <person name="Muraguchi H."/>
            <person name="Natvig D.O."/>
            <person name="Palmerini H."/>
            <person name="Ramesh M.A."/>
            <person name="Rehmeyer C.J."/>
            <person name="Roe B.A."/>
            <person name="Shenoy N."/>
            <person name="Stanke M."/>
            <person name="Ter-Hovhannisyan V."/>
            <person name="Tunlid A."/>
            <person name="Velagapudi R."/>
            <person name="Vision T.J."/>
            <person name="Zeng Q."/>
            <person name="Zolan M.E."/>
            <person name="Pukkila P.J."/>
        </authorList>
    </citation>
    <scope>NUCLEOTIDE SEQUENCE [LARGE SCALE GENOMIC DNA]</scope>
    <source>
        <strain evidence="21">Okayama-7 / 130 / ATCC MYA-4618 / FGSC 9003</strain>
    </source>
</reference>
<dbReference type="PIRSF" id="PIRSF000137">
    <property type="entry name" value="Alcohol_oxidase"/>
    <property type="match status" value="1"/>
</dbReference>
<comment type="subunit">
    <text evidence="4">Monomer.</text>
</comment>
<dbReference type="HOGENOM" id="CLU_002865_6_3_1"/>
<dbReference type="eggNOG" id="KOG1238">
    <property type="taxonomic scope" value="Eukaryota"/>
</dbReference>
<comment type="catalytic activity">
    <reaction evidence="10">
        <text>pyranose + acceptor = pyranos-2-ulose + reduced acceptor.</text>
        <dbReference type="EC" id="1.1.99.29"/>
    </reaction>
</comment>
<evidence type="ECO:0000256" key="13">
    <source>
        <dbReference type="ARBA" id="ARBA00034050"/>
    </source>
</evidence>
<dbReference type="SUPFAM" id="SSF51905">
    <property type="entry name" value="FAD/NAD(P)-binding domain"/>
    <property type="match status" value="1"/>
</dbReference>
<dbReference type="PANTHER" id="PTHR11552">
    <property type="entry name" value="GLUCOSE-METHANOL-CHOLINE GMC OXIDOREDUCTASE"/>
    <property type="match status" value="1"/>
</dbReference>
<evidence type="ECO:0000256" key="5">
    <source>
        <dbReference type="ARBA" id="ARBA00013177"/>
    </source>
</evidence>
<dbReference type="InterPro" id="IPR036188">
    <property type="entry name" value="FAD/NAD-bd_sf"/>
</dbReference>
<feature type="domain" description="Glucose-methanol-choline oxidoreductase C-terminal" evidence="19">
    <location>
        <begin position="445"/>
        <end position="582"/>
    </location>
</feature>
<comment type="subcellular location">
    <subcellularLocation>
        <location evidence="2">Secreted</location>
    </subcellularLocation>
</comment>
<feature type="binding site" evidence="16">
    <location>
        <position position="259"/>
    </location>
    <ligand>
        <name>FAD</name>
        <dbReference type="ChEBI" id="CHEBI:57692"/>
    </ligand>
</feature>
<feature type="signal peptide" evidence="17">
    <location>
        <begin position="1"/>
        <end position="17"/>
    </location>
</feature>